<dbReference type="PROSITE" id="PS51257">
    <property type="entry name" value="PROKAR_LIPOPROTEIN"/>
    <property type="match status" value="1"/>
</dbReference>
<comment type="caution">
    <text evidence="1">The sequence shown here is derived from an EMBL/GenBank/DDBJ whole genome shotgun (WGS) entry which is preliminary data.</text>
</comment>
<name>A0A6V7RDX2_9BACL</name>
<gene>
    <name evidence="1" type="ORF">JEOPIN946_00944</name>
</gene>
<accession>A0A6V7RDX2</accession>
<evidence type="ECO:0000313" key="2">
    <source>
        <dbReference type="Proteomes" id="UP000588186"/>
    </source>
</evidence>
<sequence length="234" mass="25972">MKKLIYACFLIVLFLAGCNDKTEAPPATGKDSITIEGEEELTDQVVIKKSIEKYGDVHSYVLNTNIDILEGDDSFSVKTITTIDGNKNAKFEADVDGDVSTYYEVDDKAYTVENGELKETDTMNIVSNATYGDIIKITDDLNGGKISQEDDKYKLTYDLANEKNREAYFGSNLAQEIGAFDALEGNLILTYSKEYLLIDAKVEGTVKSEDKTIEFVATSKFQNVDSVDKIKLPE</sequence>
<dbReference type="EMBL" id="CAJEWB010000010">
    <property type="protein sequence ID" value="CAD2075147.1"/>
    <property type="molecule type" value="Genomic_DNA"/>
</dbReference>
<organism evidence="1 2">
    <name type="scientific">Phocicoccus pinnipedialis</name>
    <dbReference type="NCBI Taxonomy" id="110845"/>
    <lineage>
        <taxon>Bacteria</taxon>
        <taxon>Bacillati</taxon>
        <taxon>Bacillota</taxon>
        <taxon>Bacilli</taxon>
        <taxon>Bacillales</taxon>
        <taxon>Salinicoccaceae</taxon>
        <taxon>Phocicoccus</taxon>
    </lineage>
</organism>
<reference evidence="1 2" key="1">
    <citation type="submission" date="2020-07" db="EMBL/GenBank/DDBJ databases">
        <authorList>
            <person name="Criscuolo A."/>
        </authorList>
    </citation>
    <scope>NUCLEOTIDE SEQUENCE [LARGE SCALE GENOMIC DNA]</scope>
    <source>
        <strain evidence="1">CIP107946</strain>
    </source>
</reference>
<evidence type="ECO:0008006" key="3">
    <source>
        <dbReference type="Google" id="ProtNLM"/>
    </source>
</evidence>
<dbReference type="Proteomes" id="UP000588186">
    <property type="component" value="Unassembled WGS sequence"/>
</dbReference>
<proteinExistence type="predicted"/>
<protein>
    <recommendedName>
        <fullName evidence="3">Lipoprotein</fullName>
    </recommendedName>
</protein>
<keyword evidence="2" id="KW-1185">Reference proteome</keyword>
<evidence type="ECO:0000313" key="1">
    <source>
        <dbReference type="EMBL" id="CAD2075147.1"/>
    </source>
</evidence>
<dbReference type="RefSeq" id="WP_186077340.1">
    <property type="nucleotide sequence ID" value="NZ_CAJEWB010000010.1"/>
</dbReference>
<dbReference type="AlphaFoldDB" id="A0A6V7RDX2"/>